<evidence type="ECO:0000256" key="3">
    <source>
        <dbReference type="ARBA" id="ARBA00024356"/>
    </source>
</evidence>
<dbReference type="GO" id="GO:0016787">
    <property type="term" value="F:hydrolase activity"/>
    <property type="evidence" value="ECO:0007669"/>
    <property type="project" value="UniProtKB-KW"/>
</dbReference>
<dbReference type="RefSeq" id="WP_373391175.1">
    <property type="nucleotide sequence ID" value="NZ_JBCFQJ010000007.1"/>
</dbReference>
<dbReference type="Pfam" id="PF04041">
    <property type="entry name" value="Glyco_hydro_130"/>
    <property type="match status" value="1"/>
</dbReference>
<sequence>MSDIARRFPENPLLMPIDLQPSNSELHIISLLNPGVFVYQEKIGLLVRVAEGMPQKEDFISFPVLNSLGKIEIIEIPINDPDLVATDPRVIQYKGLEYLTTLSHLRLLCSDDGVRFYEPLENNLLAGIGSLEKFGIEDCRVSKIAETYYLTYTAVSENGLGVGLRTTKDWKNFDHKGMIFPPHNKDCAIFEELIDNKFYALHRPSSPKIGGNYIWLAESFDGVHWGNHKCILKTRNGMWDSARVGAGAAPIKTEQGWLEIYHGANAENQYCLGAFLMDIDNPSKVIARTIDPIMIPTEEYELNGFFGYVVFTNGHIVNGDKLTIYYGAADEFVCGAHFSIAEILSVLNFNEEIFDAKTQ</sequence>
<dbReference type="EMBL" id="JBCFQK010000007">
    <property type="protein sequence ID" value="MFA9194070.1"/>
    <property type="molecule type" value="Genomic_DNA"/>
</dbReference>
<dbReference type="Gene3D" id="2.115.10.20">
    <property type="entry name" value="Glycosyl hydrolase domain, family 43"/>
    <property type="match status" value="1"/>
</dbReference>
<keyword evidence="5" id="KW-1185">Reference proteome</keyword>
<gene>
    <name evidence="4" type="ORF">AAGV33_06595</name>
</gene>
<keyword evidence="4" id="KW-0378">Hydrolase</keyword>
<evidence type="ECO:0000313" key="4">
    <source>
        <dbReference type="EMBL" id="MFA9194070.1"/>
    </source>
</evidence>
<dbReference type="PIRSF" id="PIRSF016202">
    <property type="entry name" value="PH1107"/>
    <property type="match status" value="1"/>
</dbReference>
<reference evidence="4 5" key="1">
    <citation type="submission" date="2024-04" db="EMBL/GenBank/DDBJ databases">
        <title>New Clade of Flavobacterium.</title>
        <authorList>
            <person name="Matos L."/>
            <person name="Proenca D.N."/>
            <person name="Fransisco R.M."/>
            <person name="Chung A.P."/>
            <person name="Maccario L."/>
            <person name="Sorensen S.J."/>
            <person name="Morais P.V."/>
        </authorList>
    </citation>
    <scope>NUCLEOTIDE SEQUENCE [LARGE SCALE GENOMIC DNA]</scope>
    <source>
        <strain evidence="4 5">FBOR7N2.3</strain>
    </source>
</reference>
<organism evidence="4 5">
    <name type="scientific">Flavobacterium magnesitis</name>
    <dbReference type="NCBI Taxonomy" id="3138077"/>
    <lineage>
        <taxon>Bacteria</taxon>
        <taxon>Pseudomonadati</taxon>
        <taxon>Bacteroidota</taxon>
        <taxon>Flavobacteriia</taxon>
        <taxon>Flavobacteriales</taxon>
        <taxon>Flavobacteriaceae</taxon>
        <taxon>Flavobacterium</taxon>
    </lineage>
</organism>
<dbReference type="InterPro" id="IPR007184">
    <property type="entry name" value="Mannoside_phosphorylase"/>
</dbReference>
<keyword evidence="1" id="KW-0328">Glycosyltransferase</keyword>
<keyword evidence="2" id="KW-0808">Transferase</keyword>
<protein>
    <submittedName>
        <fullName evidence="4">Glycoside hydrolase family 130 protein</fullName>
    </submittedName>
</protein>
<dbReference type="CDD" id="cd18612">
    <property type="entry name" value="GH130_Lin0857-like"/>
    <property type="match status" value="1"/>
</dbReference>
<dbReference type="PANTHER" id="PTHR34106">
    <property type="entry name" value="GLYCOSIDASE"/>
    <property type="match status" value="1"/>
</dbReference>
<proteinExistence type="inferred from homology"/>
<name>A0ABV4TJA9_9FLAO</name>
<dbReference type="PANTHER" id="PTHR34106:SF5">
    <property type="entry name" value="GLYCOSIDASE"/>
    <property type="match status" value="1"/>
</dbReference>
<evidence type="ECO:0000256" key="2">
    <source>
        <dbReference type="ARBA" id="ARBA00022679"/>
    </source>
</evidence>
<evidence type="ECO:0000256" key="1">
    <source>
        <dbReference type="ARBA" id="ARBA00022676"/>
    </source>
</evidence>
<dbReference type="SUPFAM" id="SSF75005">
    <property type="entry name" value="Arabinanase/levansucrase/invertase"/>
    <property type="match status" value="1"/>
</dbReference>
<comment type="similarity">
    <text evidence="3">Belongs to the glycosyl hydrolase 130 family.</text>
</comment>
<comment type="caution">
    <text evidence="4">The sequence shown here is derived from an EMBL/GenBank/DDBJ whole genome shotgun (WGS) entry which is preliminary data.</text>
</comment>
<accession>A0ABV4TJA9</accession>
<dbReference type="InterPro" id="IPR023296">
    <property type="entry name" value="Glyco_hydro_beta-prop_sf"/>
</dbReference>
<evidence type="ECO:0000313" key="5">
    <source>
        <dbReference type="Proteomes" id="UP001574170"/>
    </source>
</evidence>
<dbReference type="Proteomes" id="UP001574170">
    <property type="component" value="Unassembled WGS sequence"/>
</dbReference>